<evidence type="ECO:0000313" key="2">
    <source>
        <dbReference type="EMBL" id="KAJ1101617.1"/>
    </source>
</evidence>
<keyword evidence="3" id="KW-1185">Reference proteome</keyword>
<organism evidence="2 3">
    <name type="scientific">Pleurodeles waltl</name>
    <name type="common">Iberian ribbed newt</name>
    <dbReference type="NCBI Taxonomy" id="8319"/>
    <lineage>
        <taxon>Eukaryota</taxon>
        <taxon>Metazoa</taxon>
        <taxon>Chordata</taxon>
        <taxon>Craniata</taxon>
        <taxon>Vertebrata</taxon>
        <taxon>Euteleostomi</taxon>
        <taxon>Amphibia</taxon>
        <taxon>Batrachia</taxon>
        <taxon>Caudata</taxon>
        <taxon>Salamandroidea</taxon>
        <taxon>Salamandridae</taxon>
        <taxon>Pleurodelinae</taxon>
        <taxon>Pleurodeles</taxon>
    </lineage>
</organism>
<dbReference type="AlphaFoldDB" id="A0AAV7MDQ5"/>
<reference evidence="2" key="1">
    <citation type="journal article" date="2022" name="bioRxiv">
        <title>Sequencing and chromosome-scale assembly of the giantPleurodeles waltlgenome.</title>
        <authorList>
            <person name="Brown T."/>
            <person name="Elewa A."/>
            <person name="Iarovenko S."/>
            <person name="Subramanian E."/>
            <person name="Araus A.J."/>
            <person name="Petzold A."/>
            <person name="Susuki M."/>
            <person name="Suzuki K.-i.T."/>
            <person name="Hayashi T."/>
            <person name="Toyoda A."/>
            <person name="Oliveira C."/>
            <person name="Osipova E."/>
            <person name="Leigh N.D."/>
            <person name="Simon A."/>
            <person name="Yun M.H."/>
        </authorList>
    </citation>
    <scope>NUCLEOTIDE SEQUENCE</scope>
    <source>
        <strain evidence="2">20211129_DDA</strain>
        <tissue evidence="2">Liver</tissue>
    </source>
</reference>
<dbReference type="EMBL" id="JANPWB010000014">
    <property type="protein sequence ID" value="KAJ1101617.1"/>
    <property type="molecule type" value="Genomic_DNA"/>
</dbReference>
<keyword evidence="1" id="KW-1133">Transmembrane helix</keyword>
<keyword evidence="1" id="KW-0812">Transmembrane</keyword>
<evidence type="ECO:0000256" key="1">
    <source>
        <dbReference type="SAM" id="Phobius"/>
    </source>
</evidence>
<feature type="transmembrane region" description="Helical" evidence="1">
    <location>
        <begin position="23"/>
        <end position="43"/>
    </location>
</feature>
<sequence>MYFLLGFDEENGSDAAVYSSPEILVVIMTTSVVLTLAVLRLFLSVEHCGQALCRGELQS</sequence>
<name>A0AAV7MDQ5_PLEWA</name>
<protein>
    <submittedName>
        <fullName evidence="2">Uncharacterized protein</fullName>
    </submittedName>
</protein>
<gene>
    <name evidence="2" type="ORF">NDU88_006683</name>
</gene>
<accession>A0AAV7MDQ5</accession>
<comment type="caution">
    <text evidence="2">The sequence shown here is derived from an EMBL/GenBank/DDBJ whole genome shotgun (WGS) entry which is preliminary data.</text>
</comment>
<keyword evidence="1" id="KW-0472">Membrane</keyword>
<dbReference type="Proteomes" id="UP001066276">
    <property type="component" value="Chromosome 10"/>
</dbReference>
<evidence type="ECO:0000313" key="3">
    <source>
        <dbReference type="Proteomes" id="UP001066276"/>
    </source>
</evidence>
<proteinExistence type="predicted"/>
<feature type="non-terminal residue" evidence="2">
    <location>
        <position position="59"/>
    </location>
</feature>